<dbReference type="Pfam" id="PF17957">
    <property type="entry name" value="Big_7"/>
    <property type="match status" value="1"/>
</dbReference>
<accession>A0A1G1WH16</accession>
<feature type="domain" description="Pel9A-like right handed beta-helix region" evidence="4">
    <location>
        <begin position="120"/>
        <end position="168"/>
    </location>
</feature>
<organism evidence="6 7">
    <name type="scientific">Candidatus Woykebacteria bacterium RIFCSPHIGHO2_01_FULL_39_12</name>
    <dbReference type="NCBI Taxonomy" id="1802599"/>
    <lineage>
        <taxon>Bacteria</taxon>
        <taxon>Candidatus Woykeibacteriota</taxon>
    </lineage>
</organism>
<dbReference type="EMBL" id="MHCV01000043">
    <property type="protein sequence ID" value="OGY26993.1"/>
    <property type="molecule type" value="Genomic_DNA"/>
</dbReference>
<evidence type="ECO:0000313" key="7">
    <source>
        <dbReference type="Proteomes" id="UP000177900"/>
    </source>
</evidence>
<dbReference type="InterPro" id="IPR012334">
    <property type="entry name" value="Pectin_lyas_fold"/>
</dbReference>
<dbReference type="SMART" id="SM00710">
    <property type="entry name" value="PbH1"/>
    <property type="match status" value="6"/>
</dbReference>
<dbReference type="GO" id="GO:0005576">
    <property type="term" value="C:extracellular region"/>
    <property type="evidence" value="ECO:0007669"/>
    <property type="project" value="UniProtKB-SubCell"/>
</dbReference>
<protein>
    <submittedName>
        <fullName evidence="6">Uncharacterized protein</fullName>
    </submittedName>
</protein>
<dbReference type="PANTHER" id="PTHR40088:SF2">
    <property type="entry name" value="SECRETED SUGAR HYDROLASE"/>
    <property type="match status" value="1"/>
</dbReference>
<sequence>MRILGVVIILVTIPLTVLLAVKGVQFRSQAAGFSALTSTFKSISVYAPYVSGSPTLEYKKTSSSTWLPAYPPYVDGTSEIRGSIVGLTPNTPYDVRLTVGGIVYTGAISTKNDQLSFGTGNTYYVATTGSDSNSGTSAAPFKTIQKAANTVVAGDTVKIKTGTYVEKVTVSKSGTSGNPISFANNGDGEVIISGGSSCASSNLTNNFLIESQNYVRISGLTAKNASEAAIRINGGGNHIIDNNKILDWNCADLEDQLRAGVAAWNGAKNLWVLSNTISRTAKNTLMGDGFWTKNTGDSTGGGHIIAKNTIIGAYDAVGSEPEDTTYGGVHKDADIYENTVTNCNDDGIQPEGGNTNVRVWGNKITSCMLGVGMAPTKKGPLYVFRNVIVDSRPRWTAGQGMFKLGDYTTGRIYVFHNSYYSTNGADGFKQSNTQLGNMVSRNNSVYSSRYAIETTSHNGLPMDFNYDLLYTSDTSRFVKWNNNNDYTDLAKFQATGQETRGIQANPKYVNPSGGDLTLQSGAPGIDKGQVLPNFNDANSAWAYTGTAPDMGAFEAGGATPPSDTTPPSVSITSPTNGATVSGTVTLAANASDNVSVAKVEFYLDGSLKSTDTSSPYSYSWDTTTTINGSHTLSAKAYDALVNVGTSSTVSVNVNNQNTQVLTFTPTDDATIVRDFPYKNFGSLSALVADGYPRRNFLVKFLVSGVTGRTVVSAKLRFYCFEPAIVGGIFYRTTNDLWKEGTITWSNAGATTTKVATLGRVAAGKTYDVDVSAFIKGNGILSLAIATPSADGAAYYSKERGGVYVPKLIITIQ</sequence>
<dbReference type="InterPro" id="IPR052052">
    <property type="entry name" value="Polysaccharide_Lyase_9"/>
</dbReference>
<evidence type="ECO:0000256" key="1">
    <source>
        <dbReference type="ARBA" id="ARBA00004613"/>
    </source>
</evidence>
<dbReference type="Pfam" id="PF22842">
    <property type="entry name" value="Pel9A-like_beta_helix"/>
    <property type="match status" value="1"/>
</dbReference>
<evidence type="ECO:0000313" key="6">
    <source>
        <dbReference type="EMBL" id="OGY26993.1"/>
    </source>
</evidence>
<dbReference type="Gene3D" id="2.60.40.10">
    <property type="entry name" value="Immunoglobulins"/>
    <property type="match status" value="1"/>
</dbReference>
<dbReference type="InterPro" id="IPR053868">
    <property type="entry name" value="Pel9A-like_beta_helix"/>
</dbReference>
<keyword evidence="2" id="KW-0964">Secreted</keyword>
<dbReference type="InterPro" id="IPR011050">
    <property type="entry name" value="Pectin_lyase_fold/virulence"/>
</dbReference>
<gene>
    <name evidence="6" type="ORF">A2864_00770</name>
</gene>
<evidence type="ECO:0000259" key="4">
    <source>
        <dbReference type="Pfam" id="PF22842"/>
    </source>
</evidence>
<evidence type="ECO:0000256" key="3">
    <source>
        <dbReference type="ARBA" id="ARBA00022729"/>
    </source>
</evidence>
<dbReference type="InterPro" id="IPR055372">
    <property type="entry name" value="CBM96"/>
</dbReference>
<dbReference type="Gene3D" id="2.160.20.10">
    <property type="entry name" value="Single-stranded right-handed beta-helix, Pectin lyase-like"/>
    <property type="match status" value="1"/>
</dbReference>
<feature type="domain" description="Carbohydrate-binding module family 96" evidence="5">
    <location>
        <begin position="661"/>
        <end position="810"/>
    </location>
</feature>
<dbReference type="AlphaFoldDB" id="A0A1G1WH16"/>
<dbReference type="InterPro" id="IPR013783">
    <property type="entry name" value="Ig-like_fold"/>
</dbReference>
<reference evidence="6 7" key="1">
    <citation type="journal article" date="2016" name="Nat. Commun.">
        <title>Thousands of microbial genomes shed light on interconnected biogeochemical processes in an aquifer system.</title>
        <authorList>
            <person name="Anantharaman K."/>
            <person name="Brown C.T."/>
            <person name="Hug L.A."/>
            <person name="Sharon I."/>
            <person name="Castelle C.J."/>
            <person name="Probst A.J."/>
            <person name="Thomas B.C."/>
            <person name="Singh A."/>
            <person name="Wilkins M.J."/>
            <person name="Karaoz U."/>
            <person name="Brodie E.L."/>
            <person name="Williams K.H."/>
            <person name="Hubbard S.S."/>
            <person name="Banfield J.F."/>
        </authorList>
    </citation>
    <scope>NUCLEOTIDE SEQUENCE [LARGE SCALE GENOMIC DNA]</scope>
</reference>
<comment type="subcellular location">
    <subcellularLocation>
        <location evidence="1">Secreted</location>
    </subcellularLocation>
</comment>
<dbReference type="Pfam" id="PF24517">
    <property type="entry name" value="CBM96"/>
    <property type="match status" value="1"/>
</dbReference>
<evidence type="ECO:0000256" key="2">
    <source>
        <dbReference type="ARBA" id="ARBA00022525"/>
    </source>
</evidence>
<dbReference type="SUPFAM" id="SSF51126">
    <property type="entry name" value="Pectin lyase-like"/>
    <property type="match status" value="1"/>
</dbReference>
<dbReference type="InterPro" id="IPR006626">
    <property type="entry name" value="PbH1"/>
</dbReference>
<name>A0A1G1WH16_9BACT</name>
<evidence type="ECO:0000259" key="5">
    <source>
        <dbReference type="Pfam" id="PF24517"/>
    </source>
</evidence>
<keyword evidence="3" id="KW-0732">Signal</keyword>
<dbReference type="PANTHER" id="PTHR40088">
    <property type="entry name" value="PECTATE LYASE (EUROFUNG)"/>
    <property type="match status" value="1"/>
</dbReference>
<dbReference type="Proteomes" id="UP000177900">
    <property type="component" value="Unassembled WGS sequence"/>
</dbReference>
<dbReference type="GO" id="GO:0016837">
    <property type="term" value="F:carbon-oxygen lyase activity, acting on polysaccharides"/>
    <property type="evidence" value="ECO:0007669"/>
    <property type="project" value="TreeGrafter"/>
</dbReference>
<proteinExistence type="predicted"/>
<comment type="caution">
    <text evidence="6">The sequence shown here is derived from an EMBL/GenBank/DDBJ whole genome shotgun (WGS) entry which is preliminary data.</text>
</comment>